<dbReference type="Gene3D" id="2.30.29.30">
    <property type="entry name" value="Pleckstrin-homology domain (PH domain)/Phosphotyrosine-binding domain (PTB)"/>
    <property type="match status" value="1"/>
</dbReference>
<dbReference type="Gene3D" id="2.30.30.40">
    <property type="entry name" value="SH3 Domains"/>
    <property type="match status" value="1"/>
</dbReference>
<feature type="compositionally biased region" description="Basic and acidic residues" evidence="4">
    <location>
        <begin position="475"/>
        <end position="495"/>
    </location>
</feature>
<feature type="region of interest" description="Disordered" evidence="4">
    <location>
        <begin position="469"/>
        <end position="495"/>
    </location>
</feature>
<feature type="domain" description="SH3" evidence="5">
    <location>
        <begin position="4"/>
        <end position="68"/>
    </location>
</feature>
<keyword evidence="1 3" id="KW-0728">SH3 domain</keyword>
<dbReference type="FunFam" id="1.10.555.10:FF:000003">
    <property type="entry name" value="Putative rho GTPase-activating protein 12"/>
    <property type="match status" value="1"/>
</dbReference>
<evidence type="ECO:0000256" key="4">
    <source>
        <dbReference type="SAM" id="MobiDB-lite"/>
    </source>
</evidence>
<organism evidence="9">
    <name type="scientific">Arion vulgaris</name>
    <dbReference type="NCBI Taxonomy" id="1028688"/>
    <lineage>
        <taxon>Eukaryota</taxon>
        <taxon>Metazoa</taxon>
        <taxon>Spiralia</taxon>
        <taxon>Lophotrochozoa</taxon>
        <taxon>Mollusca</taxon>
        <taxon>Gastropoda</taxon>
        <taxon>Heterobranchia</taxon>
        <taxon>Euthyneura</taxon>
        <taxon>Panpulmonata</taxon>
        <taxon>Eupulmonata</taxon>
        <taxon>Stylommatophora</taxon>
        <taxon>Helicina</taxon>
        <taxon>Arionoidea</taxon>
        <taxon>Arionidae</taxon>
        <taxon>Arion</taxon>
    </lineage>
</organism>
<dbReference type="Pfam" id="PF00620">
    <property type="entry name" value="RhoGAP"/>
    <property type="match status" value="1"/>
</dbReference>
<protein>
    <recommendedName>
        <fullName evidence="10">Rho GTPase-activating protein 12</fullName>
    </recommendedName>
</protein>
<dbReference type="InterPro" id="IPR001849">
    <property type="entry name" value="PH_domain"/>
</dbReference>
<dbReference type="PROSITE" id="PS50002">
    <property type="entry name" value="SH3"/>
    <property type="match status" value="1"/>
</dbReference>
<name>A0A0B7A6W8_9EUPU</name>
<dbReference type="GO" id="GO:0005737">
    <property type="term" value="C:cytoplasm"/>
    <property type="evidence" value="ECO:0007669"/>
    <property type="project" value="TreeGrafter"/>
</dbReference>
<feature type="region of interest" description="Disordered" evidence="4">
    <location>
        <begin position="161"/>
        <end position="183"/>
    </location>
</feature>
<feature type="domain" description="Rho-GAP" evidence="8">
    <location>
        <begin position="549"/>
        <end position="737"/>
    </location>
</feature>
<dbReference type="SMART" id="SM00324">
    <property type="entry name" value="RhoGAP"/>
    <property type="match status" value="1"/>
</dbReference>
<dbReference type="InterPro" id="IPR036028">
    <property type="entry name" value="SH3-like_dom_sf"/>
</dbReference>
<evidence type="ECO:0000313" key="9">
    <source>
        <dbReference type="EMBL" id="CEK76729.1"/>
    </source>
</evidence>
<dbReference type="InterPro" id="IPR001605">
    <property type="entry name" value="PH_dom-spectrin-type"/>
</dbReference>
<dbReference type="InterPro" id="IPR011993">
    <property type="entry name" value="PH-like_dom_sf"/>
</dbReference>
<dbReference type="PROSITE" id="PS01159">
    <property type="entry name" value="WW_DOMAIN_1"/>
    <property type="match status" value="1"/>
</dbReference>
<dbReference type="InterPro" id="IPR008936">
    <property type="entry name" value="Rho_GTPase_activation_prot"/>
</dbReference>
<keyword evidence="2" id="KW-0343">GTPase activation</keyword>
<dbReference type="EMBL" id="HACG01029864">
    <property type="protein sequence ID" value="CEK76729.1"/>
    <property type="molecule type" value="Transcribed_RNA"/>
</dbReference>
<feature type="region of interest" description="Disordered" evidence="4">
    <location>
        <begin position="230"/>
        <end position="313"/>
    </location>
</feature>
<evidence type="ECO:0000259" key="5">
    <source>
        <dbReference type="PROSITE" id="PS50002"/>
    </source>
</evidence>
<accession>A0A0B7A6W8</accession>
<sequence>MSDEVEEVVKVLFDYKYSDENGQIQIKAGDIYRLVEKTNSEWWQVYDPSDENGECFFVPAQYVKIVSEKSPWKALSDLDKLLAFGGDSDKPNNNTDTEEVVEYSNELDLRQLNNVVSQADPQEDLIIRTVEYVNVPSEANRIIDEGEYVNLDQFRDLAGLPSVSQTSQPSVPTIASEQSKEEWSGIPDDYEQVHDNGSVYFIHKTTQDKWKRLVDKVGRQYYHKLGSADTQWKLPTSPGPPQTENLLQTSEPSVQHRDTNWESQGHRLSTFGGQSMRTNKAKSSYGQIETTTSSNRSATLPANFPGIRSVPPANDKISNTSSGLTPQRPTNLQTSNSTGLLHLQALEPMFLNHSIHEGYLYKTKIVDVSKKKIKKNWTQIYVVLQGSNLVFYKDQKSAAHKQGSPFGKPEGVVSLQGAHVELNPKEHTSKKNTLSLRVSAGNVYLFQSDSEKENLEWFMHMKLVARDVSPQVETSPRDVDTQEVKKEDKKSEKGMVRSLSADEYSNLHGIDKNKNLVGIRAKLLNLISRRPTQEDLYKRGIIKDAVFGSRLQELCEREKVNVPNFLQKCIAAVEFKGITHDGLYRISGNMAEIQRLRCAVDTDDTYNLRDEQWDIHVLTGALKLFFRELKEPVFPFNMYDKFSDAIKKELKKDKLSAFKSAISNLPKCNYATLKELFLHLCKVVDSSHLNRMQTQNVAIVFGPTLLWQLSPVEGLAVQTVYQSRIVEFILLEYNELFK</sequence>
<reference evidence="9" key="1">
    <citation type="submission" date="2014-12" db="EMBL/GenBank/DDBJ databases">
        <title>Insight into the proteome of Arion vulgaris.</title>
        <authorList>
            <person name="Aradska J."/>
            <person name="Bulat T."/>
            <person name="Smidak R."/>
            <person name="Sarate P."/>
            <person name="Gangsoo J."/>
            <person name="Sialana F."/>
            <person name="Bilban M."/>
            <person name="Lubec G."/>
        </authorList>
    </citation>
    <scope>NUCLEOTIDE SEQUENCE</scope>
    <source>
        <tissue evidence="9">Skin</tissue>
    </source>
</reference>
<dbReference type="SUPFAM" id="SSF50729">
    <property type="entry name" value="PH domain-like"/>
    <property type="match status" value="1"/>
</dbReference>
<feature type="compositionally biased region" description="Polar residues" evidence="4">
    <location>
        <begin position="242"/>
        <end position="253"/>
    </location>
</feature>
<dbReference type="PROSITE" id="PS50003">
    <property type="entry name" value="PH_DOMAIN"/>
    <property type="match status" value="1"/>
</dbReference>
<dbReference type="SMART" id="SM00233">
    <property type="entry name" value="PH"/>
    <property type="match status" value="1"/>
</dbReference>
<dbReference type="InterPro" id="IPR000198">
    <property type="entry name" value="RhoGAP_dom"/>
</dbReference>
<dbReference type="GO" id="GO:0005543">
    <property type="term" value="F:phospholipid binding"/>
    <property type="evidence" value="ECO:0007669"/>
    <property type="project" value="InterPro"/>
</dbReference>
<feature type="compositionally biased region" description="Low complexity" evidence="4">
    <location>
        <begin position="161"/>
        <end position="173"/>
    </location>
</feature>
<dbReference type="PANTHER" id="PTHR23176:SF129">
    <property type="entry name" value="RHO GTPASE ACTIVATING PROTEIN AT 16F, ISOFORM E-RELATED"/>
    <property type="match status" value="1"/>
</dbReference>
<evidence type="ECO:0000256" key="3">
    <source>
        <dbReference type="PROSITE-ProRule" id="PRU00192"/>
    </source>
</evidence>
<dbReference type="PANTHER" id="PTHR23176">
    <property type="entry name" value="RHO/RAC/CDC GTPASE-ACTIVATING PROTEIN"/>
    <property type="match status" value="1"/>
</dbReference>
<dbReference type="Gene3D" id="1.10.555.10">
    <property type="entry name" value="Rho GTPase activation protein"/>
    <property type="match status" value="1"/>
</dbReference>
<dbReference type="Pfam" id="PF00169">
    <property type="entry name" value="PH"/>
    <property type="match status" value="1"/>
</dbReference>
<dbReference type="GO" id="GO:0007165">
    <property type="term" value="P:signal transduction"/>
    <property type="evidence" value="ECO:0007669"/>
    <property type="project" value="InterPro"/>
</dbReference>
<evidence type="ECO:0000259" key="8">
    <source>
        <dbReference type="PROSITE" id="PS50238"/>
    </source>
</evidence>
<feature type="compositionally biased region" description="Polar residues" evidence="4">
    <location>
        <begin position="261"/>
        <end position="300"/>
    </location>
</feature>
<dbReference type="PROSITE" id="PS50020">
    <property type="entry name" value="WW_DOMAIN_2"/>
    <property type="match status" value="1"/>
</dbReference>
<dbReference type="SMART" id="SM00326">
    <property type="entry name" value="SH3"/>
    <property type="match status" value="1"/>
</dbReference>
<dbReference type="SUPFAM" id="SSF50044">
    <property type="entry name" value="SH3-domain"/>
    <property type="match status" value="1"/>
</dbReference>
<dbReference type="PROSITE" id="PS50238">
    <property type="entry name" value="RHOGAP"/>
    <property type="match status" value="1"/>
</dbReference>
<evidence type="ECO:0000256" key="2">
    <source>
        <dbReference type="ARBA" id="ARBA00022468"/>
    </source>
</evidence>
<dbReference type="InterPro" id="IPR050729">
    <property type="entry name" value="Rho-GAP"/>
</dbReference>
<dbReference type="SUPFAM" id="SSF48350">
    <property type="entry name" value="GTPase activation domain, GAP"/>
    <property type="match status" value="1"/>
</dbReference>
<evidence type="ECO:0000256" key="1">
    <source>
        <dbReference type="ARBA" id="ARBA00022443"/>
    </source>
</evidence>
<dbReference type="InterPro" id="IPR001452">
    <property type="entry name" value="SH3_domain"/>
</dbReference>
<evidence type="ECO:0000259" key="7">
    <source>
        <dbReference type="PROSITE" id="PS50020"/>
    </source>
</evidence>
<proteinExistence type="predicted"/>
<dbReference type="InterPro" id="IPR001202">
    <property type="entry name" value="WW_dom"/>
</dbReference>
<gene>
    <name evidence="9" type="primary">ORF101241</name>
</gene>
<dbReference type="Pfam" id="PF00018">
    <property type="entry name" value="SH3_1"/>
    <property type="match status" value="1"/>
</dbReference>
<dbReference type="AlphaFoldDB" id="A0A0B7A6W8"/>
<dbReference type="GO" id="GO:0005096">
    <property type="term" value="F:GTPase activator activity"/>
    <property type="evidence" value="ECO:0007669"/>
    <property type="project" value="UniProtKB-KW"/>
</dbReference>
<evidence type="ECO:0008006" key="10">
    <source>
        <dbReference type="Google" id="ProtNLM"/>
    </source>
</evidence>
<dbReference type="PRINTS" id="PR00683">
    <property type="entry name" value="SPECTRINPH"/>
</dbReference>
<feature type="domain" description="PH" evidence="6">
    <location>
        <begin position="353"/>
        <end position="466"/>
    </location>
</feature>
<evidence type="ECO:0000259" key="6">
    <source>
        <dbReference type="PROSITE" id="PS50003"/>
    </source>
</evidence>
<feature type="domain" description="WW" evidence="7">
    <location>
        <begin position="204"/>
        <end position="237"/>
    </location>
</feature>